<reference evidence="8" key="1">
    <citation type="journal article" date="2014" name="Genome Announc.">
        <title>Genome sequence of the yeast Cyberlindnera fabianii (Hansenula fabianii).</title>
        <authorList>
            <person name="Freel K.C."/>
            <person name="Sarilar V."/>
            <person name="Neuveglise C."/>
            <person name="Devillers H."/>
            <person name="Friedrich A."/>
            <person name="Schacherer J."/>
        </authorList>
    </citation>
    <scope>NUCLEOTIDE SEQUENCE</scope>
    <source>
        <strain evidence="8">YJS4271</strain>
    </source>
</reference>
<feature type="transmembrane region" description="Helical" evidence="6">
    <location>
        <begin position="60"/>
        <end position="77"/>
    </location>
</feature>
<accession>A0A061AJ29</accession>
<dbReference type="InterPro" id="IPR011701">
    <property type="entry name" value="MFS"/>
</dbReference>
<dbReference type="GO" id="GO:0022857">
    <property type="term" value="F:transmembrane transporter activity"/>
    <property type="evidence" value="ECO:0007669"/>
    <property type="project" value="InterPro"/>
</dbReference>
<dbReference type="OrthoDB" id="2130629at2759"/>
<evidence type="ECO:0000256" key="2">
    <source>
        <dbReference type="ARBA" id="ARBA00022692"/>
    </source>
</evidence>
<feature type="transmembrane region" description="Helical" evidence="6">
    <location>
        <begin position="283"/>
        <end position="303"/>
    </location>
</feature>
<feature type="transmembrane region" description="Helical" evidence="6">
    <location>
        <begin position="346"/>
        <end position="363"/>
    </location>
</feature>
<dbReference type="InterPro" id="IPR020846">
    <property type="entry name" value="MFS_dom"/>
</dbReference>
<dbReference type="SUPFAM" id="SSF103473">
    <property type="entry name" value="MFS general substrate transporter"/>
    <property type="match status" value="1"/>
</dbReference>
<feature type="transmembrane region" description="Helical" evidence="6">
    <location>
        <begin position="150"/>
        <end position="172"/>
    </location>
</feature>
<name>A0A061AJ29_CYBFA</name>
<evidence type="ECO:0000256" key="1">
    <source>
        <dbReference type="ARBA" id="ARBA00004141"/>
    </source>
</evidence>
<feature type="domain" description="Major facilitator superfamily (MFS) profile" evidence="7">
    <location>
        <begin position="22"/>
        <end position="477"/>
    </location>
</feature>
<dbReference type="PROSITE" id="PS50850">
    <property type="entry name" value="MFS"/>
    <property type="match status" value="1"/>
</dbReference>
<dbReference type="Gene3D" id="1.20.1250.20">
    <property type="entry name" value="MFS general substrate transporter like domains"/>
    <property type="match status" value="2"/>
</dbReference>
<dbReference type="PANTHER" id="PTHR42718">
    <property type="entry name" value="MAJOR FACILITATOR SUPERFAMILY MULTIDRUG TRANSPORTER MFSC"/>
    <property type="match status" value="1"/>
</dbReference>
<feature type="transmembrane region" description="Helical" evidence="6">
    <location>
        <begin position="184"/>
        <end position="204"/>
    </location>
</feature>
<feature type="transmembrane region" description="Helical" evidence="6">
    <location>
        <begin position="315"/>
        <end position="339"/>
    </location>
</feature>
<dbReference type="InterPro" id="IPR036259">
    <property type="entry name" value="MFS_trans_sf"/>
</dbReference>
<proteinExistence type="predicted"/>
<feature type="region of interest" description="Disordered" evidence="5">
    <location>
        <begin position="479"/>
        <end position="506"/>
    </location>
</feature>
<feature type="transmembrane region" description="Helical" evidence="6">
    <location>
        <begin position="245"/>
        <end position="263"/>
    </location>
</feature>
<feature type="transmembrane region" description="Helical" evidence="6">
    <location>
        <begin position="409"/>
        <end position="428"/>
    </location>
</feature>
<evidence type="ECO:0000256" key="3">
    <source>
        <dbReference type="ARBA" id="ARBA00022989"/>
    </source>
</evidence>
<dbReference type="Pfam" id="PF07690">
    <property type="entry name" value="MFS_1"/>
    <property type="match status" value="1"/>
</dbReference>
<evidence type="ECO:0000256" key="6">
    <source>
        <dbReference type="SAM" id="Phobius"/>
    </source>
</evidence>
<gene>
    <name evidence="8" type="ORF">CYFA0S_01e11606g</name>
</gene>
<dbReference type="CDD" id="cd17476">
    <property type="entry name" value="MFS_Amf1_MDR_like"/>
    <property type="match status" value="1"/>
</dbReference>
<organism evidence="8">
    <name type="scientific">Cyberlindnera fabianii</name>
    <name type="common">Yeast</name>
    <name type="synonym">Hansenula fabianii</name>
    <dbReference type="NCBI Taxonomy" id="36022"/>
    <lineage>
        <taxon>Eukaryota</taxon>
        <taxon>Fungi</taxon>
        <taxon>Dikarya</taxon>
        <taxon>Ascomycota</taxon>
        <taxon>Saccharomycotina</taxon>
        <taxon>Saccharomycetes</taxon>
        <taxon>Phaffomycetales</taxon>
        <taxon>Phaffomycetaceae</taxon>
        <taxon>Cyberlindnera</taxon>
    </lineage>
</organism>
<feature type="transmembrane region" description="Helical" evidence="6">
    <location>
        <begin position="113"/>
        <end position="138"/>
    </location>
</feature>
<dbReference type="PANTHER" id="PTHR42718:SF14">
    <property type="entry name" value="AMINOTRIAZOLE RESISTANCE PROTEIN"/>
    <property type="match status" value="1"/>
</dbReference>
<evidence type="ECO:0000259" key="7">
    <source>
        <dbReference type="PROSITE" id="PS50850"/>
    </source>
</evidence>
<protein>
    <submittedName>
        <fullName evidence="8">CYFA0S01e11606g1_1</fullName>
    </submittedName>
</protein>
<dbReference type="VEuPathDB" id="FungiDB:BON22_0333"/>
<sequence length="506" mass="54922">MALIALDSRPTTFKSRWQEYGVVAVACLAQMLNQAGSTQCLPMMNELANVFSNVSHTDKVWFMAAFPLTSGAFILISGKFGDIYGLRKVLLCGTVWGIIWTLITGLTGYTDSVIFFCICRSMHGIGLAFILPSAIGVIGNMYPNGQRKAIVFSLIGGMAPTGAWLGCLFGGITTQFGYWQWAYYSNSIMFALLGLLAYFTVPTIENESAKETKMDWLGASIGVTGLILFNFATNQAPEVGWNSPYVIALFAIGFILIVAFFFVEKNVKSPLIPRDVMNPHTGLILAVVAFGWASFSVYVFYYWSFLLNLKKYTPIASGATYTTFAIFGWVASLTVGLFIRRIRPSYLLFVATAGFLVGIAMLSCTPIDQTYFNMLLAQMVILSFGMDISFPAASLVLSDSLPKKHQGMASSLVSTMTNYAMSVSLGFAGTAEAKVFEATGNILKSYRAAMYVGVGLAATGCCCAVVLHVLSYVRTSHGGDIPTDDERPSDDMDLEEKVTTASDVSV</sequence>
<evidence type="ECO:0000313" key="8">
    <source>
        <dbReference type="EMBL" id="CDR37534.1"/>
    </source>
</evidence>
<dbReference type="AlphaFoldDB" id="A0A061AJ29"/>
<feature type="transmembrane region" description="Helical" evidence="6">
    <location>
        <begin position="375"/>
        <end position="397"/>
    </location>
</feature>
<keyword evidence="2 6" id="KW-0812">Transmembrane</keyword>
<dbReference type="GO" id="GO:0016020">
    <property type="term" value="C:membrane"/>
    <property type="evidence" value="ECO:0007669"/>
    <property type="project" value="UniProtKB-SubCell"/>
</dbReference>
<feature type="transmembrane region" description="Helical" evidence="6">
    <location>
        <begin position="448"/>
        <end position="470"/>
    </location>
</feature>
<feature type="transmembrane region" description="Helical" evidence="6">
    <location>
        <begin position="89"/>
        <end position="107"/>
    </location>
</feature>
<dbReference type="EMBL" id="LK052886">
    <property type="protein sequence ID" value="CDR37534.1"/>
    <property type="molecule type" value="Genomic_DNA"/>
</dbReference>
<keyword evidence="4 6" id="KW-0472">Membrane</keyword>
<feature type="compositionally biased region" description="Basic and acidic residues" evidence="5">
    <location>
        <begin position="484"/>
        <end position="498"/>
    </location>
</feature>
<evidence type="ECO:0000256" key="5">
    <source>
        <dbReference type="SAM" id="MobiDB-lite"/>
    </source>
</evidence>
<evidence type="ECO:0000256" key="4">
    <source>
        <dbReference type="ARBA" id="ARBA00023136"/>
    </source>
</evidence>
<keyword evidence="3 6" id="KW-1133">Transmembrane helix</keyword>
<feature type="transmembrane region" description="Helical" evidence="6">
    <location>
        <begin position="216"/>
        <end position="233"/>
    </location>
</feature>
<dbReference type="PhylomeDB" id="A0A061AJ29"/>
<comment type="subcellular location">
    <subcellularLocation>
        <location evidence="1">Membrane</location>
        <topology evidence="1">Multi-pass membrane protein</topology>
    </subcellularLocation>
</comment>